<gene>
    <name evidence="2" type="ORF">EAH89_05650</name>
</gene>
<protein>
    <submittedName>
        <fullName evidence="2">Uncharacterized protein</fullName>
    </submittedName>
</protein>
<evidence type="ECO:0000313" key="3">
    <source>
        <dbReference type="Proteomes" id="UP000317078"/>
    </source>
</evidence>
<evidence type="ECO:0000256" key="1">
    <source>
        <dbReference type="SAM" id="Phobius"/>
    </source>
</evidence>
<sequence length="68" mass="7258">MARWADKLGVLTAVILAAAVFAALDGWLAAWELEGYREAARSAAWLVAVVGAIALGVAWPRLRARRPA</sequence>
<dbReference type="RefSeq" id="WP_140881816.1">
    <property type="nucleotide sequence ID" value="NZ_RCZP01000003.1"/>
</dbReference>
<name>A0A502GDX3_9PROT</name>
<organism evidence="2 3">
    <name type="scientific">Muricoccus nepalensis</name>
    <dbReference type="NCBI Taxonomy" id="1854500"/>
    <lineage>
        <taxon>Bacteria</taxon>
        <taxon>Pseudomonadati</taxon>
        <taxon>Pseudomonadota</taxon>
        <taxon>Alphaproteobacteria</taxon>
        <taxon>Acetobacterales</taxon>
        <taxon>Roseomonadaceae</taxon>
        <taxon>Muricoccus</taxon>
    </lineage>
</organism>
<dbReference type="Proteomes" id="UP000317078">
    <property type="component" value="Unassembled WGS sequence"/>
</dbReference>
<reference evidence="2 3" key="1">
    <citation type="journal article" date="2019" name="Environ. Microbiol.">
        <title>Species interactions and distinct microbial communities in high Arctic permafrost affected cryosols are associated with the CH4 and CO2 gas fluxes.</title>
        <authorList>
            <person name="Altshuler I."/>
            <person name="Hamel J."/>
            <person name="Turney S."/>
            <person name="Magnuson E."/>
            <person name="Levesque R."/>
            <person name="Greer C."/>
            <person name="Whyte L.G."/>
        </authorList>
    </citation>
    <scope>NUCLEOTIDE SEQUENCE [LARGE SCALE GENOMIC DNA]</scope>
    <source>
        <strain evidence="2 3">S9.3B</strain>
    </source>
</reference>
<dbReference type="AlphaFoldDB" id="A0A502GDX3"/>
<keyword evidence="1" id="KW-0812">Transmembrane</keyword>
<dbReference type="EMBL" id="RCZP01000003">
    <property type="protein sequence ID" value="TPG59718.1"/>
    <property type="molecule type" value="Genomic_DNA"/>
</dbReference>
<proteinExistence type="predicted"/>
<accession>A0A502GDX3</accession>
<evidence type="ECO:0000313" key="2">
    <source>
        <dbReference type="EMBL" id="TPG59718.1"/>
    </source>
</evidence>
<comment type="caution">
    <text evidence="2">The sequence shown here is derived from an EMBL/GenBank/DDBJ whole genome shotgun (WGS) entry which is preliminary data.</text>
</comment>
<keyword evidence="1" id="KW-1133">Transmembrane helix</keyword>
<keyword evidence="3" id="KW-1185">Reference proteome</keyword>
<keyword evidence="1" id="KW-0472">Membrane</keyword>
<feature type="transmembrane region" description="Helical" evidence="1">
    <location>
        <begin position="42"/>
        <end position="62"/>
    </location>
</feature>